<reference evidence="2" key="1">
    <citation type="journal article" date="2023" name="Nat. Plants">
        <title>Single-cell RNA sequencing provides a high-resolution roadmap for understanding the multicellular compartmentation of specialized metabolism.</title>
        <authorList>
            <person name="Sun S."/>
            <person name="Shen X."/>
            <person name="Li Y."/>
            <person name="Li Y."/>
            <person name="Wang S."/>
            <person name="Li R."/>
            <person name="Zhang H."/>
            <person name="Shen G."/>
            <person name="Guo B."/>
            <person name="Wei J."/>
            <person name="Xu J."/>
            <person name="St-Pierre B."/>
            <person name="Chen S."/>
            <person name="Sun C."/>
        </authorList>
    </citation>
    <scope>NUCLEOTIDE SEQUENCE [LARGE SCALE GENOMIC DNA]</scope>
</reference>
<protein>
    <submittedName>
        <fullName evidence="1">Uncharacterized protein</fullName>
    </submittedName>
</protein>
<organism evidence="1 2">
    <name type="scientific">Catharanthus roseus</name>
    <name type="common">Madagascar periwinkle</name>
    <name type="synonym">Vinca rosea</name>
    <dbReference type="NCBI Taxonomy" id="4058"/>
    <lineage>
        <taxon>Eukaryota</taxon>
        <taxon>Viridiplantae</taxon>
        <taxon>Streptophyta</taxon>
        <taxon>Embryophyta</taxon>
        <taxon>Tracheophyta</taxon>
        <taxon>Spermatophyta</taxon>
        <taxon>Magnoliopsida</taxon>
        <taxon>eudicotyledons</taxon>
        <taxon>Gunneridae</taxon>
        <taxon>Pentapetalae</taxon>
        <taxon>asterids</taxon>
        <taxon>lamiids</taxon>
        <taxon>Gentianales</taxon>
        <taxon>Apocynaceae</taxon>
        <taxon>Rauvolfioideae</taxon>
        <taxon>Vinceae</taxon>
        <taxon>Catharanthinae</taxon>
        <taxon>Catharanthus</taxon>
    </lineage>
</organism>
<comment type="caution">
    <text evidence="1">The sequence shown here is derived from an EMBL/GenBank/DDBJ whole genome shotgun (WGS) entry which is preliminary data.</text>
</comment>
<dbReference type="EMBL" id="CM044703">
    <property type="protein sequence ID" value="KAI5670538.1"/>
    <property type="molecule type" value="Genomic_DNA"/>
</dbReference>
<gene>
    <name evidence="1" type="ORF">M9H77_10902</name>
</gene>
<sequence>MEQEKMAENNLKDKKWRGTVSGIVEEPIEKVWNIVSQNHRLPEWMPMVEKCTDLVGKEGVPGYIRLVSGFIFPRQDGDRSWIKEKLVTMDPSSYYYVYRMESSNIGLDGSVNSLKLMHYGDDDDSTLVNWTFEINPVEDAYEDYLVDYLSFLYKSCINRIQCAIQSSIIANK</sequence>
<accession>A0ACC0BDA3</accession>
<keyword evidence="2" id="KW-1185">Reference proteome</keyword>
<proteinExistence type="predicted"/>
<evidence type="ECO:0000313" key="1">
    <source>
        <dbReference type="EMBL" id="KAI5670538.1"/>
    </source>
</evidence>
<name>A0ACC0BDA3_CATRO</name>
<evidence type="ECO:0000313" key="2">
    <source>
        <dbReference type="Proteomes" id="UP001060085"/>
    </source>
</evidence>
<dbReference type="Proteomes" id="UP001060085">
    <property type="component" value="Linkage Group LG03"/>
</dbReference>